<comment type="caution">
    <text evidence="9">The sequence shown here is derived from an EMBL/GenBank/DDBJ whole genome shotgun (WGS) entry which is preliminary data.</text>
</comment>
<reference evidence="9 10" key="1">
    <citation type="submission" date="2020-02" db="EMBL/GenBank/DDBJ databases">
        <title>Paraburkholderia simonii sp. nov. and Paraburkholderia youngii sp. nov. Brazilian and Mexican Mimosa-associated rhizobia.</title>
        <authorList>
            <person name="Mavima L."/>
            <person name="Beukes C.W."/>
            <person name="Chan W.Y."/>
            <person name="Palmer M."/>
            <person name="De Meyer S.E."/>
            <person name="James E.K."/>
            <person name="Venter S.N."/>
            <person name="Steenkamp E.T."/>
        </authorList>
    </citation>
    <scope>NUCLEOTIDE SEQUENCE [LARGE SCALE GENOMIC DNA]</scope>
    <source>
        <strain evidence="9 10">JPY169</strain>
    </source>
</reference>
<evidence type="ECO:0000256" key="4">
    <source>
        <dbReference type="ARBA" id="ARBA00022692"/>
    </source>
</evidence>
<feature type="transmembrane region" description="Helical" evidence="7">
    <location>
        <begin position="190"/>
        <end position="212"/>
    </location>
</feature>
<feature type="region of interest" description="Disordered" evidence="8">
    <location>
        <begin position="268"/>
        <end position="292"/>
    </location>
</feature>
<keyword evidence="3 7" id="KW-1003">Cell membrane</keyword>
<evidence type="ECO:0000256" key="5">
    <source>
        <dbReference type="ARBA" id="ARBA00022989"/>
    </source>
</evidence>
<dbReference type="EMBL" id="JAALDK010000004">
    <property type="protein sequence ID" value="NUY06039.1"/>
    <property type="molecule type" value="Genomic_DNA"/>
</dbReference>
<evidence type="ECO:0000256" key="8">
    <source>
        <dbReference type="SAM" id="MobiDB-lite"/>
    </source>
</evidence>
<evidence type="ECO:0000256" key="3">
    <source>
        <dbReference type="ARBA" id="ARBA00022475"/>
    </source>
</evidence>
<dbReference type="Proteomes" id="UP000594380">
    <property type="component" value="Unassembled WGS sequence"/>
</dbReference>
<feature type="transmembrane region" description="Helical" evidence="7">
    <location>
        <begin position="134"/>
        <end position="157"/>
    </location>
</feature>
<name>A0A7Y6K9G3_9BURK</name>
<dbReference type="PRINTS" id="PR00953">
    <property type="entry name" value="TYPE3IMRPROT"/>
</dbReference>
<evidence type="ECO:0000256" key="2">
    <source>
        <dbReference type="ARBA" id="ARBA00009772"/>
    </source>
</evidence>
<keyword evidence="5 7" id="KW-1133">Transmembrane helix</keyword>
<organism evidence="9 10">
    <name type="scientific">Paraburkholderia youngii</name>
    <dbReference type="NCBI Taxonomy" id="2782701"/>
    <lineage>
        <taxon>Bacteria</taxon>
        <taxon>Pseudomonadati</taxon>
        <taxon>Pseudomonadota</taxon>
        <taxon>Betaproteobacteria</taxon>
        <taxon>Burkholderiales</taxon>
        <taxon>Burkholderiaceae</taxon>
        <taxon>Paraburkholderia</taxon>
    </lineage>
</organism>
<protein>
    <submittedName>
        <fullName evidence="9">Type III secretion system export apparatus protein SctT</fullName>
    </submittedName>
</protein>
<dbReference type="InterPro" id="IPR002010">
    <property type="entry name" value="T3SS_IM_R"/>
</dbReference>
<gene>
    <name evidence="9" type="primary">sctT</name>
    <name evidence="9" type="ORF">G5S42_42560</name>
</gene>
<dbReference type="RefSeq" id="WP_176112530.1">
    <property type="nucleotide sequence ID" value="NZ_JAALDK010000004.1"/>
</dbReference>
<dbReference type="PANTHER" id="PTHR30065:SF1">
    <property type="entry name" value="SURFACE PRESENTATION OF ANTIGENS PROTEIN SPAR"/>
    <property type="match status" value="1"/>
</dbReference>
<dbReference type="PANTHER" id="PTHR30065">
    <property type="entry name" value="FLAGELLAR BIOSYNTHETIC PROTEIN FLIR"/>
    <property type="match status" value="1"/>
</dbReference>
<dbReference type="NCBIfam" id="TIGR01401">
    <property type="entry name" value="fliR_like_III"/>
    <property type="match status" value="1"/>
</dbReference>
<evidence type="ECO:0000256" key="1">
    <source>
        <dbReference type="ARBA" id="ARBA00004651"/>
    </source>
</evidence>
<evidence type="ECO:0000256" key="7">
    <source>
        <dbReference type="RuleBase" id="RU362072"/>
    </source>
</evidence>
<feature type="transmembrane region" description="Helical" evidence="7">
    <location>
        <begin position="41"/>
        <end position="61"/>
    </location>
</feature>
<evidence type="ECO:0000256" key="6">
    <source>
        <dbReference type="ARBA" id="ARBA00023136"/>
    </source>
</evidence>
<dbReference type="Pfam" id="PF01311">
    <property type="entry name" value="Bac_export_1"/>
    <property type="match status" value="1"/>
</dbReference>
<keyword evidence="4 7" id="KW-0812">Transmembrane</keyword>
<dbReference type="GO" id="GO:0005886">
    <property type="term" value="C:plasma membrane"/>
    <property type="evidence" value="ECO:0007669"/>
    <property type="project" value="UniProtKB-SubCell"/>
</dbReference>
<comment type="similarity">
    <text evidence="2 7">Belongs to the FliR/MopE/SpaR family.</text>
</comment>
<dbReference type="GO" id="GO:0006605">
    <property type="term" value="P:protein targeting"/>
    <property type="evidence" value="ECO:0007669"/>
    <property type="project" value="UniProtKB-UniRule"/>
</dbReference>
<feature type="transmembrane region" description="Helical" evidence="7">
    <location>
        <begin position="12"/>
        <end position="35"/>
    </location>
</feature>
<evidence type="ECO:0000313" key="10">
    <source>
        <dbReference type="Proteomes" id="UP000594380"/>
    </source>
</evidence>
<dbReference type="GeneID" id="301106981"/>
<dbReference type="AlphaFoldDB" id="A0A7Y6K9G3"/>
<accession>A0A7Y6K9G3</accession>
<sequence length="292" mass="31273">MNSIAALPPIVELIGGYLILIGLCALRLFVTFYIFPPTGHTVLQGLVRTALVILFSAYVAYGQPGDFIGTLHGALLVEVEMREILIGLVIGFAASVVFWVAEGAGTYIDDLAGYNNVQISNPTRPETSTPTATLLGQVAITAFWAFGGMTFLLGTVYESYNWWPVSAASPNVSNIIEAFTMRETDTLMQLVAKLAAPMMLILLLIDFAFAFAVKSAAKFDLATLSQPVKGAMTLLMLALFVGLFVDQVKNQLNLRDFSATMQALSQRAGADKPDAASGARPPALTNPATKTQ</sequence>
<dbReference type="InterPro" id="IPR006304">
    <property type="entry name" value="T3SS_SpaR/YscT"/>
</dbReference>
<keyword evidence="6 7" id="KW-0472">Membrane</keyword>
<feature type="transmembrane region" description="Helical" evidence="7">
    <location>
        <begin position="82"/>
        <end position="101"/>
    </location>
</feature>
<feature type="transmembrane region" description="Helical" evidence="7">
    <location>
        <begin position="224"/>
        <end position="245"/>
    </location>
</feature>
<comment type="subcellular location">
    <subcellularLocation>
        <location evidence="1 7">Cell membrane</location>
        <topology evidence="1 7">Multi-pass membrane protein</topology>
    </subcellularLocation>
</comment>
<evidence type="ECO:0000313" key="9">
    <source>
        <dbReference type="EMBL" id="NUY06039.1"/>
    </source>
</evidence>
<proteinExistence type="inferred from homology"/>